<dbReference type="AlphaFoldDB" id="A0A085AG46"/>
<comment type="caution">
    <text evidence="1">The sequence shown here is derived from an EMBL/GenBank/DDBJ whole genome shotgun (WGS) entry which is preliminary data.</text>
</comment>
<dbReference type="RefSeq" id="WP_072011915.1">
    <property type="nucleotide sequence ID" value="NZ_JMTB01000043.1"/>
</dbReference>
<gene>
    <name evidence="1" type="ORF">GTGU_01130</name>
</gene>
<dbReference type="Pfam" id="PF11153">
    <property type="entry name" value="DUF2931"/>
    <property type="match status" value="1"/>
</dbReference>
<proteinExistence type="predicted"/>
<keyword evidence="2" id="KW-1185">Reference proteome</keyword>
<dbReference type="OrthoDB" id="6993804at2"/>
<evidence type="ECO:0008006" key="3">
    <source>
        <dbReference type="Google" id="ProtNLM"/>
    </source>
</evidence>
<dbReference type="InterPro" id="IPR021326">
    <property type="entry name" value="DUF2931"/>
</dbReference>
<evidence type="ECO:0000313" key="1">
    <source>
        <dbReference type="EMBL" id="KFC09191.1"/>
    </source>
</evidence>
<reference evidence="2" key="1">
    <citation type="submission" date="2014-05" db="EMBL/GenBank/DDBJ databases">
        <title>ATOL: Assembling a taxonomically balanced genome-scale reconstruction of the evolutionary history of the Enterobacteriaceae.</title>
        <authorList>
            <person name="Plunkett G. III"/>
            <person name="Neeno-Eckwall E.C."/>
            <person name="Glasner J.D."/>
            <person name="Perna N.T."/>
        </authorList>
    </citation>
    <scope>NUCLEOTIDE SEQUENCE [LARGE SCALE GENOMIC DNA]</scope>
    <source>
        <strain evidence="2">ATCC 49490</strain>
    </source>
</reference>
<organism evidence="1 2">
    <name type="scientific">Trabulsiella guamensis ATCC 49490</name>
    <dbReference type="NCBI Taxonomy" id="1005994"/>
    <lineage>
        <taxon>Bacteria</taxon>
        <taxon>Pseudomonadati</taxon>
        <taxon>Pseudomonadota</taxon>
        <taxon>Gammaproteobacteria</taxon>
        <taxon>Enterobacterales</taxon>
        <taxon>Enterobacteriaceae</taxon>
        <taxon>Trabulsiella</taxon>
    </lineage>
</organism>
<name>A0A085AG46_9ENTR</name>
<protein>
    <recommendedName>
        <fullName evidence="3">Lipoprotein</fullName>
    </recommendedName>
</protein>
<dbReference type="PROSITE" id="PS51257">
    <property type="entry name" value="PROKAR_LIPOPROTEIN"/>
    <property type="match status" value="1"/>
</dbReference>
<evidence type="ECO:0000313" key="2">
    <source>
        <dbReference type="Proteomes" id="UP000028630"/>
    </source>
</evidence>
<dbReference type="Proteomes" id="UP000028630">
    <property type="component" value="Unassembled WGS sequence"/>
</dbReference>
<sequence length="226" mass="26150">MKKNMFAIFILFTVMTGCHYPASHPLQSRQAAEGDWTLPYKEWRFDFFTPFALYATVTYVQIIDVEGYLNQFFTLDSAEDDPNVQGTWSQTTGSTYLSFNKVKSLPQYMLFCWDSIIDKKTYETSILFSPKTWQRMKTPADHTSYSGRTVWYDTLLIGLAPEGKVRLWLDDVNRYPNIPVTPAQMITRSGKEMKFCQGITEHPNGYVYFGDTPGFIKGKTYPYGSW</sequence>
<accession>A0A085AG46</accession>
<dbReference type="eggNOG" id="ENOG502ZC24">
    <property type="taxonomic scope" value="Bacteria"/>
</dbReference>
<dbReference type="EMBL" id="JMTB01000043">
    <property type="protein sequence ID" value="KFC09191.1"/>
    <property type="molecule type" value="Genomic_DNA"/>
</dbReference>